<dbReference type="Pfam" id="PF00550">
    <property type="entry name" value="PP-binding"/>
    <property type="match status" value="1"/>
</dbReference>
<dbReference type="SUPFAM" id="SSF47336">
    <property type="entry name" value="ACP-like"/>
    <property type="match status" value="1"/>
</dbReference>
<dbReference type="STRING" id="595536.GCA_000178815_00926"/>
<protein>
    <submittedName>
        <fullName evidence="2">Acyl carrier protein</fullName>
    </submittedName>
</protein>
<evidence type="ECO:0000313" key="3">
    <source>
        <dbReference type="Proteomes" id="UP000230709"/>
    </source>
</evidence>
<dbReference type="InterPro" id="IPR009081">
    <property type="entry name" value="PP-bd_ACP"/>
</dbReference>
<evidence type="ECO:0000259" key="1">
    <source>
        <dbReference type="PROSITE" id="PS50075"/>
    </source>
</evidence>
<keyword evidence="3" id="KW-1185">Reference proteome</keyword>
<dbReference type="Proteomes" id="UP000230709">
    <property type="component" value="Chromosome"/>
</dbReference>
<dbReference type="KEGG" id="mtw:CQW49_00080"/>
<gene>
    <name evidence="2" type="ORF">CQW49_00080</name>
</gene>
<dbReference type="Gene3D" id="1.10.1200.10">
    <property type="entry name" value="ACP-like"/>
    <property type="match status" value="1"/>
</dbReference>
<evidence type="ECO:0000313" key="2">
    <source>
        <dbReference type="EMBL" id="ATQ66466.1"/>
    </source>
</evidence>
<dbReference type="RefSeq" id="WP_003614441.1">
    <property type="nucleotide sequence ID" value="NZ_ADVE02000001.1"/>
</dbReference>
<proteinExistence type="predicted"/>
<name>A0A2D2CUW2_METT3</name>
<dbReference type="EMBL" id="CP023737">
    <property type="protein sequence ID" value="ATQ66466.1"/>
    <property type="molecule type" value="Genomic_DNA"/>
</dbReference>
<dbReference type="AlphaFoldDB" id="A0A2D2CUW2"/>
<dbReference type="PROSITE" id="PS50075">
    <property type="entry name" value="CARRIER"/>
    <property type="match status" value="1"/>
</dbReference>
<reference evidence="3" key="1">
    <citation type="submission" date="2017-10" db="EMBL/GenBank/DDBJ databases">
        <title>Completed PacBio SMRT sequence of Methylosinus trichosporium OB3b reveals presence of a third large plasmid.</title>
        <authorList>
            <person name="Charles T.C."/>
            <person name="Lynch M.D.J."/>
            <person name="Heil J.R."/>
            <person name="Cheng J."/>
        </authorList>
    </citation>
    <scope>NUCLEOTIDE SEQUENCE [LARGE SCALE GENOMIC DNA]</scope>
    <source>
        <strain evidence="3">OB3b</strain>
    </source>
</reference>
<sequence length="84" mass="8933">MIETICSAIEDKGHLSVASLALDADLYAAGLSPFAAIQVMLELERRLDVEFPKSMLNRRSMATIGMIASLLGALQADAGRLQAA</sequence>
<organism evidence="2 3">
    <name type="scientific">Methylosinus trichosporium (strain ATCC 35070 / NCIMB 11131 / UNIQEM 75 / OB3b)</name>
    <dbReference type="NCBI Taxonomy" id="595536"/>
    <lineage>
        <taxon>Bacteria</taxon>
        <taxon>Pseudomonadati</taxon>
        <taxon>Pseudomonadota</taxon>
        <taxon>Alphaproteobacteria</taxon>
        <taxon>Hyphomicrobiales</taxon>
        <taxon>Methylocystaceae</taxon>
        <taxon>Methylosinus</taxon>
    </lineage>
</organism>
<feature type="domain" description="Carrier" evidence="1">
    <location>
        <begin position="1"/>
        <end position="75"/>
    </location>
</feature>
<accession>A0A2D2CUW2</accession>
<dbReference type="InterPro" id="IPR036736">
    <property type="entry name" value="ACP-like_sf"/>
</dbReference>